<feature type="region of interest" description="Disordered" evidence="1">
    <location>
        <begin position="1007"/>
        <end position="1026"/>
    </location>
</feature>
<feature type="region of interest" description="Disordered" evidence="1">
    <location>
        <begin position="562"/>
        <end position="585"/>
    </location>
</feature>
<dbReference type="AlphaFoldDB" id="A0A420J174"/>
<dbReference type="Proteomes" id="UP000285405">
    <property type="component" value="Unassembled WGS sequence"/>
</dbReference>
<comment type="caution">
    <text evidence="2">The sequence shown here is derived from an EMBL/GenBank/DDBJ whole genome shotgun (WGS) entry which is preliminary data.</text>
</comment>
<reference evidence="2 3" key="1">
    <citation type="journal article" date="2018" name="BMC Genomics">
        <title>Comparative genome analyses reveal sequence features reflecting distinct modes of host-adaptation between dicot and monocot powdery mildew.</title>
        <authorList>
            <person name="Wu Y."/>
            <person name="Ma X."/>
            <person name="Pan Z."/>
            <person name="Kale S.D."/>
            <person name="Song Y."/>
            <person name="King H."/>
            <person name="Zhang Q."/>
            <person name="Presley C."/>
            <person name="Deng X."/>
            <person name="Wei C.I."/>
            <person name="Xiao S."/>
        </authorList>
    </citation>
    <scope>NUCLEOTIDE SEQUENCE [LARGE SCALE GENOMIC DNA]</scope>
    <source>
        <strain evidence="2">UCSC1</strain>
    </source>
</reference>
<feature type="compositionally biased region" description="Polar residues" evidence="1">
    <location>
        <begin position="1009"/>
        <end position="1026"/>
    </location>
</feature>
<feature type="compositionally biased region" description="Basic and acidic residues" evidence="1">
    <location>
        <begin position="452"/>
        <end position="468"/>
    </location>
</feature>
<evidence type="ECO:0000256" key="1">
    <source>
        <dbReference type="SAM" id="MobiDB-lite"/>
    </source>
</evidence>
<feature type="compositionally biased region" description="Basic and acidic residues" evidence="1">
    <location>
        <begin position="562"/>
        <end position="578"/>
    </location>
</feature>
<feature type="region of interest" description="Disordered" evidence="1">
    <location>
        <begin position="428"/>
        <end position="498"/>
    </location>
</feature>
<evidence type="ECO:0000313" key="3">
    <source>
        <dbReference type="Proteomes" id="UP000285405"/>
    </source>
</evidence>
<feature type="compositionally biased region" description="Polar residues" evidence="1">
    <location>
        <begin position="642"/>
        <end position="665"/>
    </location>
</feature>
<gene>
    <name evidence="2" type="ORF">GcC1_035021</name>
</gene>
<accession>A0A420J174</accession>
<feature type="compositionally biased region" description="Polar residues" evidence="1">
    <location>
        <begin position="432"/>
        <end position="441"/>
    </location>
</feature>
<protein>
    <submittedName>
        <fullName evidence="2">Uncharacterized protein</fullName>
    </submittedName>
</protein>
<dbReference type="OrthoDB" id="3439512at2759"/>
<dbReference type="EMBL" id="MCBR01003589">
    <property type="protein sequence ID" value="RKF80505.1"/>
    <property type="molecule type" value="Genomic_DNA"/>
</dbReference>
<evidence type="ECO:0000313" key="2">
    <source>
        <dbReference type="EMBL" id="RKF80505.1"/>
    </source>
</evidence>
<name>A0A420J174_9PEZI</name>
<organism evidence="2 3">
    <name type="scientific">Golovinomyces cichoracearum</name>
    <dbReference type="NCBI Taxonomy" id="62708"/>
    <lineage>
        <taxon>Eukaryota</taxon>
        <taxon>Fungi</taxon>
        <taxon>Dikarya</taxon>
        <taxon>Ascomycota</taxon>
        <taxon>Pezizomycotina</taxon>
        <taxon>Leotiomycetes</taxon>
        <taxon>Erysiphales</taxon>
        <taxon>Erysiphaceae</taxon>
        <taxon>Golovinomyces</taxon>
    </lineage>
</organism>
<feature type="compositionally biased region" description="Polar residues" evidence="1">
    <location>
        <begin position="610"/>
        <end position="629"/>
    </location>
</feature>
<feature type="compositionally biased region" description="Polar residues" evidence="1">
    <location>
        <begin position="533"/>
        <end position="543"/>
    </location>
</feature>
<feature type="region of interest" description="Disordered" evidence="1">
    <location>
        <begin position="511"/>
        <end position="543"/>
    </location>
</feature>
<sequence>MSSHGSNLGSSAINCQTIVSESVTVANRHRLLFASEYYYKRPGLAHIQSTFENQLDQLGSQELSVKLNYDPQNNTFHIDCAPGMSKIVWKIFHTVLTTMVNEECKKSALIHKNENDLDSSDEEFSSDEDELEFDEDLVLISDKIGRLETSKSLSQNIDAPVHLPEALDMPIQVRNQRFKKIFNWDDALFCMDSVFTDSILQELAILTNSIFVTEADKTRIYIGNNKEDSLHATISKMNNLKNYNITPKTFVHHSFYSESETNIQFSFLKLPSMKNRYFKTTILESFTLLNPIERSKQFSSLLEEAVTIRCASFDRLSATYRILWRLKITPVIKREDIKDQLRAWEKAKYPARGTRKEAFEIFQKIHINSSKTAVSKNLKNTASHNQTIKSKVDAGPTISNWVQDVVQSSATKDDQSNESALNQWEVPEKSKIQFNTTTGSQKGVWDSFPEIKPSKPEEVPQPKTDLKSLRPSLKLTRNLPSRAQTDSQNSITSESPRDFWSRYSKATIPQDDVVAKRGAKPKNPDLLPKKSGQKTQPTQNLLDDSTSNFVWDVLTPRKNETKKLGKIKKDSSSIDHQHTSQTGKISSAIATEYKIRANNALKHGSLFEISPSSSSNKEPAGLVTNNTKSSRPKNSHVRRHVQSSFLTTKESPTKSLAPTPSENNISEVFNEDIGSAFRSLMAKVIASSEEAVIQANFGRIILHGIHNTFVSNKGESERTYEEARTRGILMDAGINFMLPSFTKVITTIPAEIRHISEVKDEYGNQYWARKDNQAPLHYELYFLDKMATANNKLMVEINAKNYAINIKKTSELANIYVHGAKRFWDFRISATGTGNRKHLEIIHRELIEMISSSLFTPEDNLKPNLTFEIKHPTNQRYFLHRAAIRHVDRFISRDNKSILQISEVQSLDFLVREYPAKKLSIFHTFVTQGEEDSHQNLKLWYEVAISSKGIDDVLSKYQGLELGELPNWHTKSLESSFSPRSIYLPACWILRTLDGIGNHNDNGLEIGKSSPTRSSLHQSTAPVYYW</sequence>
<feature type="region of interest" description="Disordered" evidence="1">
    <location>
        <begin position="608"/>
        <end position="665"/>
    </location>
</feature>
<proteinExistence type="predicted"/>
<feature type="compositionally biased region" description="Basic residues" evidence="1">
    <location>
        <begin position="630"/>
        <end position="641"/>
    </location>
</feature>
<feature type="compositionally biased region" description="Polar residues" evidence="1">
    <location>
        <begin position="478"/>
        <end position="494"/>
    </location>
</feature>